<proteinExistence type="predicted"/>
<keyword evidence="2" id="KW-1185">Reference proteome</keyword>
<dbReference type="SUPFAM" id="SSF69118">
    <property type="entry name" value="AhpD-like"/>
    <property type="match status" value="1"/>
</dbReference>
<dbReference type="InterPro" id="IPR052999">
    <property type="entry name" value="PTS1_Protein"/>
</dbReference>
<gene>
    <name evidence="1" type="ORF">EJ06DRAFT_580581</name>
</gene>
<name>A0A6G1I1W4_9PEZI</name>
<accession>A0A6G1I1W4</accession>
<sequence length="292" mass="30572">MSTKLSPTLKALIIASHARPNPVPVPTAIATLYARISREAESHGVGPGAWLCIAAGATLTLNCPAALPLLHAQIAPPDAGVEAQVRAAELIREVGLKCISFNGIPRTINALNAFRAALPGNVTSALSTTPSRHITHSNVSAIEARGRALWDSIYNPFEVKLLGKLAAAHPDLPVHILDSHYGPLLADPPGEMDLGRVGRIGTSLIAIACLRAQAGVGPQVLSHVFGLRKGVEELAGQKKEHEGVETDGELGMGDIQWLRGDEGCEWVLDVVDRVTGVIGREGGEAGAAKAKL</sequence>
<dbReference type="Gene3D" id="1.20.1290.10">
    <property type="entry name" value="AhpD-like"/>
    <property type="match status" value="1"/>
</dbReference>
<organism evidence="1 2">
    <name type="scientific">Trichodelitschia bisporula</name>
    <dbReference type="NCBI Taxonomy" id="703511"/>
    <lineage>
        <taxon>Eukaryota</taxon>
        <taxon>Fungi</taxon>
        <taxon>Dikarya</taxon>
        <taxon>Ascomycota</taxon>
        <taxon>Pezizomycotina</taxon>
        <taxon>Dothideomycetes</taxon>
        <taxon>Dothideomycetes incertae sedis</taxon>
        <taxon>Phaeotrichales</taxon>
        <taxon>Phaeotrichaceae</taxon>
        <taxon>Trichodelitschia</taxon>
    </lineage>
</organism>
<evidence type="ECO:0000313" key="2">
    <source>
        <dbReference type="Proteomes" id="UP000799640"/>
    </source>
</evidence>
<dbReference type="InterPro" id="IPR029032">
    <property type="entry name" value="AhpD-like"/>
</dbReference>
<dbReference type="PANTHER" id="PTHR28180">
    <property type="entry name" value="CONSERVED MITOCHONDRIAL PROTEIN-RELATED"/>
    <property type="match status" value="1"/>
</dbReference>
<reference evidence="1" key="1">
    <citation type="journal article" date="2020" name="Stud. Mycol.">
        <title>101 Dothideomycetes genomes: a test case for predicting lifestyles and emergence of pathogens.</title>
        <authorList>
            <person name="Haridas S."/>
            <person name="Albert R."/>
            <person name="Binder M."/>
            <person name="Bloem J."/>
            <person name="Labutti K."/>
            <person name="Salamov A."/>
            <person name="Andreopoulos B."/>
            <person name="Baker S."/>
            <person name="Barry K."/>
            <person name="Bills G."/>
            <person name="Bluhm B."/>
            <person name="Cannon C."/>
            <person name="Castanera R."/>
            <person name="Culley D."/>
            <person name="Daum C."/>
            <person name="Ezra D."/>
            <person name="Gonzalez J."/>
            <person name="Henrissat B."/>
            <person name="Kuo A."/>
            <person name="Liang C."/>
            <person name="Lipzen A."/>
            <person name="Lutzoni F."/>
            <person name="Magnuson J."/>
            <person name="Mondo S."/>
            <person name="Nolan M."/>
            <person name="Ohm R."/>
            <person name="Pangilinan J."/>
            <person name="Park H.-J."/>
            <person name="Ramirez L."/>
            <person name="Alfaro M."/>
            <person name="Sun H."/>
            <person name="Tritt A."/>
            <person name="Yoshinaga Y."/>
            <person name="Zwiers L.-H."/>
            <person name="Turgeon B."/>
            <person name="Goodwin S."/>
            <person name="Spatafora J."/>
            <person name="Crous P."/>
            <person name="Grigoriev I."/>
        </authorList>
    </citation>
    <scope>NUCLEOTIDE SEQUENCE</scope>
    <source>
        <strain evidence="1">CBS 262.69</strain>
    </source>
</reference>
<evidence type="ECO:0008006" key="3">
    <source>
        <dbReference type="Google" id="ProtNLM"/>
    </source>
</evidence>
<dbReference type="OrthoDB" id="5392202at2759"/>
<dbReference type="EMBL" id="ML996691">
    <property type="protein sequence ID" value="KAF2402303.1"/>
    <property type="molecule type" value="Genomic_DNA"/>
</dbReference>
<dbReference type="Proteomes" id="UP000799640">
    <property type="component" value="Unassembled WGS sequence"/>
</dbReference>
<protein>
    <recommendedName>
        <fullName evidence="3">Dol-P-Man:Man(5)GlcNAc(2)-PP-Dol alpha-1,3-mannosyltransferase</fullName>
    </recommendedName>
</protein>
<evidence type="ECO:0000313" key="1">
    <source>
        <dbReference type="EMBL" id="KAF2402303.1"/>
    </source>
</evidence>
<dbReference type="AlphaFoldDB" id="A0A6G1I1W4"/>
<dbReference type="PANTHER" id="PTHR28180:SF2">
    <property type="entry name" value="PEROXISOMAL PROTEIN 2"/>
    <property type="match status" value="1"/>
</dbReference>